<protein>
    <recommendedName>
        <fullName evidence="1">Reverse transcriptase domain-containing protein</fullName>
    </recommendedName>
</protein>
<evidence type="ECO:0000313" key="3">
    <source>
        <dbReference type="Proteomes" id="UP000694569"/>
    </source>
</evidence>
<dbReference type="PROSITE" id="PS50878">
    <property type="entry name" value="RT_POL"/>
    <property type="match status" value="1"/>
</dbReference>
<dbReference type="PANTHER" id="PTHR31635">
    <property type="entry name" value="REVERSE TRANSCRIPTASE DOMAIN-CONTAINING PROTEIN-RELATED"/>
    <property type="match status" value="1"/>
</dbReference>
<dbReference type="AlphaFoldDB" id="A0A8C5M7J9"/>
<name>A0A8C5M7J9_9ANUR</name>
<dbReference type="InterPro" id="IPR043502">
    <property type="entry name" value="DNA/RNA_pol_sf"/>
</dbReference>
<dbReference type="GeneTree" id="ENSGT00940000163630"/>
<reference evidence="2" key="1">
    <citation type="submission" date="2025-08" db="UniProtKB">
        <authorList>
            <consortium name="Ensembl"/>
        </authorList>
    </citation>
    <scope>IDENTIFICATION</scope>
</reference>
<organism evidence="2 3">
    <name type="scientific">Leptobrachium leishanense</name>
    <name type="common">Leishan spiny toad</name>
    <dbReference type="NCBI Taxonomy" id="445787"/>
    <lineage>
        <taxon>Eukaryota</taxon>
        <taxon>Metazoa</taxon>
        <taxon>Chordata</taxon>
        <taxon>Craniata</taxon>
        <taxon>Vertebrata</taxon>
        <taxon>Euteleostomi</taxon>
        <taxon>Amphibia</taxon>
        <taxon>Batrachia</taxon>
        <taxon>Anura</taxon>
        <taxon>Pelobatoidea</taxon>
        <taxon>Megophryidae</taxon>
        <taxon>Leptobrachium</taxon>
    </lineage>
</organism>
<sequence>MLANKLKAKLGKARIPQILDGEGQLKHQPRQIADCFARYYTSLYNLATETDVHQPTLQDIFPFLNSLHLPQLSDNLQDELTRPITSMELTSALKGLPNGKAPGPDGFTVKYYKCFPDLHPHLLKFYQSIFESGQPPREWLAAHIVTIPKTPLPSPHCSQYRPISLLNVDTKLYAKIMAIRFAEVLPLLVADDQVGFIKNRQGPDNTLKILTLVDHVVQTSQPTLILSLDAEKAFDRINWSYLHHVLLKFNFPVALIKAVEGLYTVPTAQVLNAGFTSDPIKISNGTRQGCPLSPLLYALALEPLAQAIRQASEVQGIHIGPTQSKVSLFADDILLTLTEPSSSLPALHEILDRYGKASYHKINLKKSQALSFAIPQETLLPLQRDYPYDWRKSHITYLGVKIAFSSADLFRYNYQPMLTQLRNLCMNWSRVEVSWAGRIAALKMSLLPKLLYLFRALPMALPRSYLPNLQSVLSRFVWRGKRPRVRAALLNQSIENGGMGVPNVLMYYKASMLTASQALLMTPPGPQWTRFLSVYFLPHSPSISLWLPRSLRPKLPPLPPLASLLRREWDNNVAKLINYHPIALAAPLSVLDHLIPNFDPRVWTRHGVTRLFQFFDQEGFLSFPRLIDKYAITDALWLSYGQIQSQLAVWGLGGRLSSKDALLSSFENRCAHPLERKKLISICYELLLKSTANKQWDYQRKWEIDLGRELPMEQWRNSFSEDRSKFKCASLWEARKKLLYRWYLTPDRESHMSGGASSICWRCGISRGTYYHTWWTCPPLEGWWREVATLSSKILGVTVDPTPEIVLLQLFPSAFSRFQKQLLAHILTISYLMVAARWKSTDLPPLPLITDRLKEFRLLDAMSRTVTGALPPKRNFWYIWDAYLISAD</sequence>
<dbReference type="Pfam" id="PF00078">
    <property type="entry name" value="RVT_1"/>
    <property type="match status" value="1"/>
</dbReference>
<evidence type="ECO:0000259" key="1">
    <source>
        <dbReference type="PROSITE" id="PS50878"/>
    </source>
</evidence>
<dbReference type="Proteomes" id="UP000694569">
    <property type="component" value="Unplaced"/>
</dbReference>
<feature type="domain" description="Reverse transcriptase" evidence="1">
    <location>
        <begin position="128"/>
        <end position="402"/>
    </location>
</feature>
<dbReference type="CDD" id="cd01650">
    <property type="entry name" value="RT_nLTR_like"/>
    <property type="match status" value="1"/>
</dbReference>
<proteinExistence type="predicted"/>
<dbReference type="PANTHER" id="PTHR31635:SF196">
    <property type="entry name" value="REVERSE TRANSCRIPTASE DOMAIN-CONTAINING PROTEIN-RELATED"/>
    <property type="match status" value="1"/>
</dbReference>
<dbReference type="InterPro" id="IPR000477">
    <property type="entry name" value="RT_dom"/>
</dbReference>
<reference evidence="2" key="2">
    <citation type="submission" date="2025-09" db="UniProtKB">
        <authorList>
            <consortium name="Ensembl"/>
        </authorList>
    </citation>
    <scope>IDENTIFICATION</scope>
</reference>
<dbReference type="Ensembl" id="ENSLLET00000008211.1">
    <property type="protein sequence ID" value="ENSLLEP00000007894.1"/>
    <property type="gene ID" value="ENSLLEG00000005002.1"/>
</dbReference>
<evidence type="ECO:0000313" key="2">
    <source>
        <dbReference type="Ensembl" id="ENSLLEP00000007894.1"/>
    </source>
</evidence>
<keyword evidence="3" id="KW-1185">Reference proteome</keyword>
<accession>A0A8C5M7J9</accession>
<dbReference type="SUPFAM" id="SSF56672">
    <property type="entry name" value="DNA/RNA polymerases"/>
    <property type="match status" value="1"/>
</dbReference>